<comment type="caution">
    <text evidence="2">The sequence shown here is derived from an EMBL/GenBank/DDBJ whole genome shotgun (WGS) entry which is preliminary data.</text>
</comment>
<feature type="region of interest" description="Disordered" evidence="1">
    <location>
        <begin position="1"/>
        <end position="34"/>
    </location>
</feature>
<evidence type="ECO:0000313" key="2">
    <source>
        <dbReference type="EMBL" id="GAA3160916.1"/>
    </source>
</evidence>
<protein>
    <recommendedName>
        <fullName evidence="4">EcsC protein family protein</fullName>
    </recommendedName>
</protein>
<dbReference type="RefSeq" id="WP_344687589.1">
    <property type="nucleotide sequence ID" value="NZ_BAAAVV010000002.1"/>
</dbReference>
<proteinExistence type="predicted"/>
<sequence>MSDSGPRTGAARDVPPPRPVPPPPPAAPEENGLARAARAVAEAVAGLVSGRADDGPAGEPRRSAASGLRDVVGAVASTVGAALGAARERSGGDQSPGRPAEAPSPDGERTPAALLGDLLATAAPRLPIRDAARLRQAHPGASDAEIADALVARAARLTAGIGAATGGLSAAHWFAPPSLLALPLELGAETVLVAGVEVVLIGELHELHGRPAPGDARSRASAYLAGWSAQRSVEGAGAAGLGSLLGSAGINALRRRLTRKLAGSLPTAAPFLIGAALAGRGNRRATEALARTVLADLRAPRPLDHPGGSRG</sequence>
<gene>
    <name evidence="2" type="ORF">GCM10010531_10630</name>
</gene>
<accession>A0ABP6P2K2</accession>
<feature type="region of interest" description="Disordered" evidence="1">
    <location>
        <begin position="85"/>
        <end position="111"/>
    </location>
</feature>
<dbReference type="Proteomes" id="UP001499924">
    <property type="component" value="Unassembled WGS sequence"/>
</dbReference>
<evidence type="ECO:0008006" key="4">
    <source>
        <dbReference type="Google" id="ProtNLM"/>
    </source>
</evidence>
<feature type="region of interest" description="Disordered" evidence="1">
    <location>
        <begin position="48"/>
        <end position="67"/>
    </location>
</feature>
<reference evidence="3" key="1">
    <citation type="journal article" date="2019" name="Int. J. Syst. Evol. Microbiol.">
        <title>The Global Catalogue of Microorganisms (GCM) 10K type strain sequencing project: providing services to taxonomists for standard genome sequencing and annotation.</title>
        <authorList>
            <consortium name="The Broad Institute Genomics Platform"/>
            <consortium name="The Broad Institute Genome Sequencing Center for Infectious Disease"/>
            <person name="Wu L."/>
            <person name="Ma J."/>
        </authorList>
    </citation>
    <scope>NUCLEOTIDE SEQUENCE [LARGE SCALE GENOMIC DNA]</scope>
    <source>
        <strain evidence="3">JCM 15614</strain>
    </source>
</reference>
<evidence type="ECO:0000313" key="3">
    <source>
        <dbReference type="Proteomes" id="UP001499924"/>
    </source>
</evidence>
<keyword evidence="3" id="KW-1185">Reference proteome</keyword>
<feature type="compositionally biased region" description="Basic and acidic residues" evidence="1">
    <location>
        <begin position="51"/>
        <end position="62"/>
    </location>
</feature>
<name>A0ABP6P2K2_9ACTN</name>
<organism evidence="2 3">
    <name type="scientific">Blastococcus jejuensis</name>
    <dbReference type="NCBI Taxonomy" id="351224"/>
    <lineage>
        <taxon>Bacteria</taxon>
        <taxon>Bacillati</taxon>
        <taxon>Actinomycetota</taxon>
        <taxon>Actinomycetes</taxon>
        <taxon>Geodermatophilales</taxon>
        <taxon>Geodermatophilaceae</taxon>
        <taxon>Blastococcus</taxon>
    </lineage>
</organism>
<feature type="compositionally biased region" description="Pro residues" evidence="1">
    <location>
        <begin position="14"/>
        <end position="27"/>
    </location>
</feature>
<dbReference type="EMBL" id="BAAAVV010000002">
    <property type="protein sequence ID" value="GAA3160916.1"/>
    <property type="molecule type" value="Genomic_DNA"/>
</dbReference>
<evidence type="ECO:0000256" key="1">
    <source>
        <dbReference type="SAM" id="MobiDB-lite"/>
    </source>
</evidence>